<comment type="caution">
    <text evidence="1">The sequence shown here is derived from an EMBL/GenBank/DDBJ whole genome shotgun (WGS) entry which is preliminary data.</text>
</comment>
<accession>A0ABV6C928</accession>
<evidence type="ECO:0000313" key="2">
    <source>
        <dbReference type="Proteomes" id="UP001589758"/>
    </source>
</evidence>
<evidence type="ECO:0000313" key="1">
    <source>
        <dbReference type="EMBL" id="MFC0179477.1"/>
    </source>
</evidence>
<name>A0ABV6C928_9GAMM</name>
<gene>
    <name evidence="1" type="ORF">ACFFIT_05125</name>
</gene>
<protein>
    <submittedName>
        <fullName evidence="1">Uncharacterized protein</fullName>
    </submittedName>
</protein>
<keyword evidence="2" id="KW-1185">Reference proteome</keyword>
<sequence length="65" mass="7660">MKKAGIFAKMPKIRHQYEKDFEKPNIPNKLNREYKQLRIIIIPVTDSHSCRSLILISSRSLFLTC</sequence>
<feature type="non-terminal residue" evidence="1">
    <location>
        <position position="65"/>
    </location>
</feature>
<organism evidence="1 2">
    <name type="scientific">Thorsellia kenyensis</name>
    <dbReference type="NCBI Taxonomy" id="1549888"/>
    <lineage>
        <taxon>Bacteria</taxon>
        <taxon>Pseudomonadati</taxon>
        <taxon>Pseudomonadota</taxon>
        <taxon>Gammaproteobacteria</taxon>
        <taxon>Enterobacterales</taxon>
        <taxon>Thorselliaceae</taxon>
        <taxon>Thorsellia</taxon>
    </lineage>
</organism>
<dbReference type="RefSeq" id="WP_385876581.1">
    <property type="nucleotide sequence ID" value="NZ_JBHLXE010000050.1"/>
</dbReference>
<proteinExistence type="predicted"/>
<reference evidence="1 2" key="1">
    <citation type="submission" date="2024-09" db="EMBL/GenBank/DDBJ databases">
        <authorList>
            <person name="Sun Q."/>
            <person name="Mori K."/>
        </authorList>
    </citation>
    <scope>NUCLEOTIDE SEQUENCE [LARGE SCALE GENOMIC DNA]</scope>
    <source>
        <strain evidence="1 2">CCM 8545</strain>
    </source>
</reference>
<dbReference type="EMBL" id="JBHLXE010000050">
    <property type="protein sequence ID" value="MFC0179477.1"/>
    <property type="molecule type" value="Genomic_DNA"/>
</dbReference>
<dbReference type="Proteomes" id="UP001589758">
    <property type="component" value="Unassembled WGS sequence"/>
</dbReference>